<organism evidence="1 2">
    <name type="scientific">Candidatus Kaiserbacteria bacterium CG17_big_fil_post_rev_8_21_14_2_50_51_7</name>
    <dbReference type="NCBI Taxonomy" id="1974613"/>
    <lineage>
        <taxon>Bacteria</taxon>
        <taxon>Candidatus Kaiseribacteriota</taxon>
    </lineage>
</organism>
<protein>
    <submittedName>
        <fullName evidence="1">Restriction endonuclease</fullName>
    </submittedName>
</protein>
<keyword evidence="1" id="KW-0378">Hydrolase</keyword>
<dbReference type="EMBL" id="PFFD01000046">
    <property type="protein sequence ID" value="PIV87169.1"/>
    <property type="molecule type" value="Genomic_DNA"/>
</dbReference>
<keyword evidence="1" id="KW-0540">Nuclease</keyword>
<dbReference type="Gene3D" id="3.40.210.30">
    <property type="entry name" value="Dam replacing family, catalytic PD-(D/E)XK domain"/>
    <property type="match status" value="1"/>
</dbReference>
<keyword evidence="1" id="KW-0255">Endonuclease</keyword>
<evidence type="ECO:0000313" key="2">
    <source>
        <dbReference type="Proteomes" id="UP000228497"/>
    </source>
</evidence>
<dbReference type="InterPro" id="IPR043025">
    <property type="entry name" value="DRP_PD-(D/E)XK_dom"/>
</dbReference>
<feature type="non-terminal residue" evidence="1">
    <location>
        <position position="45"/>
    </location>
</feature>
<sequence>MRLNFNIALATQYKSQSQAIRVMTENWVKNEIFCPNCSNFVNDFK</sequence>
<dbReference type="AlphaFoldDB" id="A0A2M7FCG8"/>
<gene>
    <name evidence="1" type="ORF">COW49_01060</name>
</gene>
<dbReference type="InterPro" id="IPR010324">
    <property type="entry name" value="DRP"/>
</dbReference>
<accession>A0A2M7FCG8</accession>
<comment type="caution">
    <text evidence="1">The sequence shown here is derived from an EMBL/GenBank/DDBJ whole genome shotgun (WGS) entry which is preliminary data.</text>
</comment>
<dbReference type="GO" id="GO:0004519">
    <property type="term" value="F:endonuclease activity"/>
    <property type="evidence" value="ECO:0007669"/>
    <property type="project" value="UniProtKB-KW"/>
</dbReference>
<proteinExistence type="predicted"/>
<dbReference type="Proteomes" id="UP000228497">
    <property type="component" value="Unassembled WGS sequence"/>
</dbReference>
<reference evidence="2" key="1">
    <citation type="submission" date="2017-09" db="EMBL/GenBank/DDBJ databases">
        <title>Depth-based differentiation of microbial function through sediment-hosted aquifers and enrichment of novel symbionts in the deep terrestrial subsurface.</title>
        <authorList>
            <person name="Probst A.J."/>
            <person name="Ladd B."/>
            <person name="Jarett J.K."/>
            <person name="Geller-Mcgrath D.E."/>
            <person name="Sieber C.M.K."/>
            <person name="Emerson J.B."/>
            <person name="Anantharaman K."/>
            <person name="Thomas B.C."/>
            <person name="Malmstrom R."/>
            <person name="Stieglmeier M."/>
            <person name="Klingl A."/>
            <person name="Woyke T."/>
            <person name="Ryan C.M."/>
            <person name="Banfield J.F."/>
        </authorList>
    </citation>
    <scope>NUCLEOTIDE SEQUENCE [LARGE SCALE GENOMIC DNA]</scope>
</reference>
<name>A0A2M7FCG8_9BACT</name>
<evidence type="ECO:0000313" key="1">
    <source>
        <dbReference type="EMBL" id="PIV87169.1"/>
    </source>
</evidence>
<dbReference type="Pfam" id="PF06044">
    <property type="entry name" value="DpnI"/>
    <property type="match status" value="1"/>
</dbReference>